<gene>
    <name evidence="1" type="ORF">APE01nite_17860</name>
</gene>
<proteinExistence type="predicted"/>
<accession>A0A4Y3TX01</accession>
<evidence type="ECO:0000313" key="2">
    <source>
        <dbReference type="Proteomes" id="UP000317730"/>
    </source>
</evidence>
<evidence type="ECO:0000313" key="1">
    <source>
        <dbReference type="EMBL" id="GEB85989.1"/>
    </source>
</evidence>
<comment type="caution">
    <text evidence="1">The sequence shown here is derived from an EMBL/GenBank/DDBJ whole genome shotgun (WGS) entry which is preliminary data.</text>
</comment>
<protein>
    <recommendedName>
        <fullName evidence="3">ATP-grasp domain-containing protein</fullName>
    </recommendedName>
</protein>
<dbReference type="SUPFAM" id="SSF56059">
    <property type="entry name" value="Glutathione synthetase ATP-binding domain-like"/>
    <property type="match status" value="1"/>
</dbReference>
<keyword evidence="2" id="KW-1185">Reference proteome</keyword>
<dbReference type="Gene3D" id="3.30.470.20">
    <property type="entry name" value="ATP-grasp fold, B domain"/>
    <property type="match status" value="1"/>
</dbReference>
<dbReference type="EMBL" id="BJMV01000009">
    <property type="protein sequence ID" value="GEB85989.1"/>
    <property type="molecule type" value="Genomic_DNA"/>
</dbReference>
<reference evidence="1 2" key="1">
    <citation type="submission" date="2019-06" db="EMBL/GenBank/DDBJ databases">
        <title>Whole genome shotgun sequence of Acetobacter peroxydans NBRC 13755.</title>
        <authorList>
            <person name="Hosoyama A."/>
            <person name="Uohara A."/>
            <person name="Ohji S."/>
            <person name="Ichikawa N."/>
        </authorList>
    </citation>
    <scope>NUCLEOTIDE SEQUENCE [LARGE SCALE GENOMIC DNA]</scope>
    <source>
        <strain evidence="1 2">NBRC 13755</strain>
    </source>
</reference>
<organism evidence="1 2">
    <name type="scientific">Acetobacter peroxydans</name>
    <dbReference type="NCBI Taxonomy" id="104098"/>
    <lineage>
        <taxon>Bacteria</taxon>
        <taxon>Pseudomonadati</taxon>
        <taxon>Pseudomonadota</taxon>
        <taxon>Alphaproteobacteria</taxon>
        <taxon>Acetobacterales</taxon>
        <taxon>Acetobacteraceae</taxon>
        <taxon>Acetobacter</taxon>
    </lineage>
</organism>
<dbReference type="Proteomes" id="UP000317730">
    <property type="component" value="Unassembled WGS sequence"/>
</dbReference>
<name>A0A4Y3TX01_9PROT</name>
<evidence type="ECO:0008006" key="3">
    <source>
        <dbReference type="Google" id="ProtNLM"/>
    </source>
</evidence>
<sequence>MSAKGRSEILLERFLEGTLFSLETLGDGRALHAVGGFDVALSPLPHFVELSARWNGPVGRQYRDAAVAQIRQFGIGLGACHSEFIATADGPVLVEINYRSLGDGDEFLLDRLTHGNWFSAILDLHLGHALAEVIPRCTTTSTAETIYLAADTSGYLRDAPPSFVENKEDNGAVWCWYQALRHSGEHIEITHSNKDYVGALHLIASHETQLERARRDCLDRVRFSLSPAALDAGDCRKSG</sequence>
<dbReference type="AlphaFoldDB" id="A0A4Y3TX01"/>